<reference evidence="2 3" key="1">
    <citation type="journal article" date="2016" name="Genome Biol. Evol.">
        <title>Gene Family Evolution Reflects Adaptation to Soil Environmental Stressors in the Genome of the Collembolan Orchesella cincta.</title>
        <authorList>
            <person name="Faddeeva-Vakhrusheva A."/>
            <person name="Derks M.F."/>
            <person name="Anvar S.Y."/>
            <person name="Agamennone V."/>
            <person name="Suring W."/>
            <person name="Smit S."/>
            <person name="van Straalen N.M."/>
            <person name="Roelofs D."/>
        </authorList>
    </citation>
    <scope>NUCLEOTIDE SEQUENCE [LARGE SCALE GENOMIC DNA]</scope>
    <source>
        <tissue evidence="2">Mixed pool</tissue>
    </source>
</reference>
<organism evidence="2 3">
    <name type="scientific">Orchesella cincta</name>
    <name type="common">Springtail</name>
    <name type="synonym">Podura cincta</name>
    <dbReference type="NCBI Taxonomy" id="48709"/>
    <lineage>
        <taxon>Eukaryota</taxon>
        <taxon>Metazoa</taxon>
        <taxon>Ecdysozoa</taxon>
        <taxon>Arthropoda</taxon>
        <taxon>Hexapoda</taxon>
        <taxon>Collembola</taxon>
        <taxon>Entomobryomorpha</taxon>
        <taxon>Entomobryoidea</taxon>
        <taxon>Orchesellidae</taxon>
        <taxon>Orchesellinae</taxon>
        <taxon>Orchesella</taxon>
    </lineage>
</organism>
<protein>
    <submittedName>
        <fullName evidence="2">Uncharacterized protein</fullName>
    </submittedName>
</protein>
<accession>A0A1D2N0E1</accession>
<sequence length="325" mass="36726">MELLYISYFYIGLHTNALRSNRKDQAYVFYKKLQTKENAFDPLVSLLTETNQSGAVRLLKQGLRLESTSTSNIPNENEPDNSMHHDSDSTIWNNAKVFDSTEVVITEDEAIPEDTLRANETTVMVTQSVVVKQPALLGADEFDGTVPATKPTTAVPEILAPKETTWMVTERDFTSETNLPNSNSSEFNITVLVSKPAKNVTAILAGDETIYFTKPALISEITVNSANFSIYESTAYAIKLTTKVPTFTTQRITYVPNSINRCDINVLEKDDEQTSMLFKVCPDSKECPCWGDSARRDVHCKEWNYQERWEIQNFGFYTCYCCGKY</sequence>
<dbReference type="Proteomes" id="UP000094527">
    <property type="component" value="Unassembled WGS sequence"/>
</dbReference>
<feature type="region of interest" description="Disordered" evidence="1">
    <location>
        <begin position="67"/>
        <end position="86"/>
    </location>
</feature>
<dbReference type="EMBL" id="LJIJ01000345">
    <property type="protein sequence ID" value="ODM98534.1"/>
    <property type="molecule type" value="Genomic_DNA"/>
</dbReference>
<evidence type="ECO:0000313" key="3">
    <source>
        <dbReference type="Proteomes" id="UP000094527"/>
    </source>
</evidence>
<evidence type="ECO:0000256" key="1">
    <source>
        <dbReference type="SAM" id="MobiDB-lite"/>
    </source>
</evidence>
<proteinExistence type="predicted"/>
<name>A0A1D2N0E1_ORCCI</name>
<evidence type="ECO:0000313" key="2">
    <source>
        <dbReference type="EMBL" id="ODM98534.1"/>
    </source>
</evidence>
<gene>
    <name evidence="2" type="ORF">Ocin01_08146</name>
</gene>
<dbReference type="AlphaFoldDB" id="A0A1D2N0E1"/>
<keyword evidence="3" id="KW-1185">Reference proteome</keyword>
<comment type="caution">
    <text evidence="2">The sequence shown here is derived from an EMBL/GenBank/DDBJ whole genome shotgun (WGS) entry which is preliminary data.</text>
</comment>